<dbReference type="AlphaFoldDB" id="A0A6C0CAQ0"/>
<sequence length="121" mass="14210">MTLFSLLHLPMKYVNIMHILIIGASLVYISYYQSKTPFWIYYLLIVLSLGIVLFVPIPNLYLTNFRNLLYIAHYILFIPGFIALAYFGLHNKLTKDSYVGLGFIGTFVIMYHLYKLLFRIM</sequence>
<feature type="transmembrane region" description="Helical" evidence="1">
    <location>
        <begin position="12"/>
        <end position="32"/>
    </location>
</feature>
<name>A0A6C0CAQ0_9ZZZZ</name>
<dbReference type="EMBL" id="MN739379">
    <property type="protein sequence ID" value="QHT01668.1"/>
    <property type="molecule type" value="Genomic_DNA"/>
</dbReference>
<feature type="transmembrane region" description="Helical" evidence="1">
    <location>
        <begin position="38"/>
        <end position="61"/>
    </location>
</feature>
<evidence type="ECO:0000313" key="2">
    <source>
        <dbReference type="EMBL" id="QHT01668.1"/>
    </source>
</evidence>
<organism evidence="2">
    <name type="scientific">viral metagenome</name>
    <dbReference type="NCBI Taxonomy" id="1070528"/>
    <lineage>
        <taxon>unclassified sequences</taxon>
        <taxon>metagenomes</taxon>
        <taxon>organismal metagenomes</taxon>
    </lineage>
</organism>
<protein>
    <submittedName>
        <fullName evidence="2">Uncharacterized protein</fullName>
    </submittedName>
</protein>
<reference evidence="2" key="1">
    <citation type="journal article" date="2020" name="Nature">
        <title>Giant virus diversity and host interactions through global metagenomics.</title>
        <authorList>
            <person name="Schulz F."/>
            <person name="Roux S."/>
            <person name="Paez-Espino D."/>
            <person name="Jungbluth S."/>
            <person name="Walsh D.A."/>
            <person name="Denef V.J."/>
            <person name="McMahon K.D."/>
            <person name="Konstantinidis K.T."/>
            <person name="Eloe-Fadrosh E.A."/>
            <person name="Kyrpides N.C."/>
            <person name="Woyke T."/>
        </authorList>
    </citation>
    <scope>NUCLEOTIDE SEQUENCE</scope>
    <source>
        <strain evidence="2">GVMAG-M-3300020523-10</strain>
    </source>
</reference>
<keyword evidence="1" id="KW-1133">Transmembrane helix</keyword>
<keyword evidence="1" id="KW-0812">Transmembrane</keyword>
<feature type="transmembrane region" description="Helical" evidence="1">
    <location>
        <begin position="99"/>
        <end position="118"/>
    </location>
</feature>
<proteinExistence type="predicted"/>
<evidence type="ECO:0000256" key="1">
    <source>
        <dbReference type="SAM" id="Phobius"/>
    </source>
</evidence>
<keyword evidence="1" id="KW-0472">Membrane</keyword>
<feature type="transmembrane region" description="Helical" evidence="1">
    <location>
        <begin position="68"/>
        <end position="87"/>
    </location>
</feature>
<accession>A0A6C0CAQ0</accession>